<dbReference type="EMBL" id="CP088156">
    <property type="protein sequence ID" value="UFZ08080.1"/>
    <property type="molecule type" value="Genomic_DNA"/>
</dbReference>
<dbReference type="Proteomes" id="UP001431010">
    <property type="component" value="Chromosome"/>
</dbReference>
<organism evidence="1 2">
    <name type="scientific">Bradyrhizobium ontarionense</name>
    <dbReference type="NCBI Taxonomy" id="2898149"/>
    <lineage>
        <taxon>Bacteria</taxon>
        <taxon>Pseudomonadati</taxon>
        <taxon>Pseudomonadota</taxon>
        <taxon>Alphaproteobacteria</taxon>
        <taxon>Hyphomicrobiales</taxon>
        <taxon>Nitrobacteraceae</taxon>
        <taxon>Bradyrhizobium</taxon>
    </lineage>
</organism>
<name>A0ABY3RKQ8_9BRAD</name>
<gene>
    <name evidence="1" type="ORF">LQG66_18090</name>
</gene>
<accession>A0ABY3RKQ8</accession>
<evidence type="ECO:0000313" key="1">
    <source>
        <dbReference type="EMBL" id="UFZ08080.1"/>
    </source>
</evidence>
<keyword evidence="2" id="KW-1185">Reference proteome</keyword>
<protein>
    <submittedName>
        <fullName evidence="1">Uncharacterized protein</fullName>
    </submittedName>
</protein>
<evidence type="ECO:0000313" key="2">
    <source>
        <dbReference type="Proteomes" id="UP001431010"/>
    </source>
</evidence>
<reference evidence="1" key="1">
    <citation type="journal article" date="2024" name="Antonie Van Leeuwenhoek">
        <title>Bradyrhizobium ontarionense sp. nov., a novel bacterial symbiont isolated from Aeschynomene indica (Indian jointvetch), harbours photosynthesis, nitrogen fixation and nitrous oxide (N2O) reductase genes.</title>
        <authorList>
            <person name="Bromfield E.S.P."/>
            <person name="Cloutier S."/>
        </authorList>
    </citation>
    <scope>NUCLEOTIDE SEQUENCE</scope>
    <source>
        <strain evidence="1">A19</strain>
    </source>
</reference>
<proteinExistence type="predicted"/>
<dbReference type="RefSeq" id="WP_231327529.1">
    <property type="nucleotide sequence ID" value="NZ_CP088156.1"/>
</dbReference>
<sequence length="289" mass="31887">MLSHIALVSLTRDVSLAQLAPVSAAIQKQVSRDFGPLWNVDATVDAFDRLEDVPVGYWHVLLQDELPNGAAGLHKRDDDKQPFALVGLTNNWTVFMSHEVLEMLVDPQGTLTRAGNSLKPGQGRVEYLIEVCDPCQSSKFAYSVNSVLVSDFYTPHYFDPVKSGGVRYSYSGQVRGPREVLDGGYLSWFDPQSRHLFQLQVDGSKSTTVDRGEIPFDTNSLRAFSDQVSAERREAVMSGGSRAGLLLNAAVDFRKSSRIGRSKPTAVDEAQTAHADNLRAQIERITSTR</sequence>